<dbReference type="EMBL" id="CAJOBC010005319">
    <property type="protein sequence ID" value="CAF3859704.1"/>
    <property type="molecule type" value="Genomic_DNA"/>
</dbReference>
<keyword evidence="7 8" id="KW-0472">Membrane</keyword>
<dbReference type="NCBIfam" id="TIGR00728">
    <property type="entry name" value="OPT_sfam"/>
    <property type="match status" value="1"/>
</dbReference>
<feature type="transmembrane region" description="Helical" evidence="8">
    <location>
        <begin position="408"/>
        <end position="428"/>
    </location>
</feature>
<reference evidence="9" key="1">
    <citation type="submission" date="2021-02" db="EMBL/GenBank/DDBJ databases">
        <authorList>
            <person name="Nowell W R."/>
        </authorList>
    </citation>
    <scope>NUCLEOTIDE SEQUENCE</scope>
</reference>
<evidence type="ECO:0000256" key="4">
    <source>
        <dbReference type="ARBA" id="ARBA00022856"/>
    </source>
</evidence>
<evidence type="ECO:0000256" key="7">
    <source>
        <dbReference type="ARBA" id="ARBA00023136"/>
    </source>
</evidence>
<evidence type="ECO:0000256" key="3">
    <source>
        <dbReference type="ARBA" id="ARBA00022692"/>
    </source>
</evidence>
<dbReference type="PANTHER" id="PTHR22601">
    <property type="entry name" value="ISP4 LIKE PROTEIN"/>
    <property type="match status" value="1"/>
</dbReference>
<keyword evidence="2" id="KW-0813">Transport</keyword>
<keyword evidence="6 8" id="KW-1133">Transmembrane helix</keyword>
<dbReference type="InterPro" id="IPR004648">
    <property type="entry name" value="Oligpept_transpt"/>
</dbReference>
<feature type="transmembrane region" description="Helical" evidence="8">
    <location>
        <begin position="488"/>
        <end position="507"/>
    </location>
</feature>
<dbReference type="Proteomes" id="UP000681722">
    <property type="component" value="Unassembled WGS sequence"/>
</dbReference>
<dbReference type="Proteomes" id="UP000663829">
    <property type="component" value="Unassembled WGS sequence"/>
</dbReference>
<name>A0A814NSA2_9BILA</name>
<feature type="transmembrane region" description="Helical" evidence="8">
    <location>
        <begin position="342"/>
        <end position="365"/>
    </location>
</feature>
<feature type="transmembrane region" description="Helical" evidence="8">
    <location>
        <begin position="311"/>
        <end position="330"/>
    </location>
</feature>
<feature type="transmembrane region" description="Helical" evidence="8">
    <location>
        <begin position="280"/>
        <end position="299"/>
    </location>
</feature>
<evidence type="ECO:0000256" key="5">
    <source>
        <dbReference type="ARBA" id="ARBA00022927"/>
    </source>
</evidence>
<organism evidence="9 11">
    <name type="scientific">Didymodactylos carnosus</name>
    <dbReference type="NCBI Taxonomy" id="1234261"/>
    <lineage>
        <taxon>Eukaryota</taxon>
        <taxon>Metazoa</taxon>
        <taxon>Spiralia</taxon>
        <taxon>Gnathifera</taxon>
        <taxon>Rotifera</taxon>
        <taxon>Eurotatoria</taxon>
        <taxon>Bdelloidea</taxon>
        <taxon>Philodinida</taxon>
        <taxon>Philodinidae</taxon>
        <taxon>Didymodactylos</taxon>
    </lineage>
</organism>
<comment type="subcellular location">
    <subcellularLocation>
        <location evidence="1">Membrane</location>
        <topology evidence="1">Multi-pass membrane protein</topology>
    </subcellularLocation>
</comment>
<evidence type="ECO:0000313" key="10">
    <source>
        <dbReference type="EMBL" id="CAF3859704.1"/>
    </source>
</evidence>
<keyword evidence="5" id="KW-0653">Protein transport</keyword>
<evidence type="ECO:0000256" key="1">
    <source>
        <dbReference type="ARBA" id="ARBA00004141"/>
    </source>
</evidence>
<evidence type="ECO:0000313" key="11">
    <source>
        <dbReference type="Proteomes" id="UP000663829"/>
    </source>
</evidence>
<evidence type="ECO:0000256" key="8">
    <source>
        <dbReference type="SAM" id="Phobius"/>
    </source>
</evidence>
<dbReference type="EMBL" id="CAJNOQ010005317">
    <property type="protein sequence ID" value="CAF1094269.1"/>
    <property type="molecule type" value="Genomic_DNA"/>
</dbReference>
<dbReference type="AlphaFoldDB" id="A0A814NSA2"/>
<dbReference type="GO" id="GO:0016020">
    <property type="term" value="C:membrane"/>
    <property type="evidence" value="ECO:0007669"/>
    <property type="project" value="UniProtKB-SubCell"/>
</dbReference>
<keyword evidence="4" id="KW-0571">Peptide transport</keyword>
<keyword evidence="3 8" id="KW-0812">Transmembrane</keyword>
<evidence type="ECO:0000313" key="9">
    <source>
        <dbReference type="EMBL" id="CAF1094269.1"/>
    </source>
</evidence>
<dbReference type="GO" id="GO:0035673">
    <property type="term" value="F:oligopeptide transmembrane transporter activity"/>
    <property type="evidence" value="ECO:0007669"/>
    <property type="project" value="InterPro"/>
</dbReference>
<feature type="transmembrane region" description="Helical" evidence="8">
    <location>
        <begin position="569"/>
        <end position="588"/>
    </location>
</feature>
<keyword evidence="11" id="KW-1185">Reference proteome</keyword>
<evidence type="ECO:0000256" key="6">
    <source>
        <dbReference type="ARBA" id="ARBA00022989"/>
    </source>
</evidence>
<dbReference type="GO" id="GO:0015031">
    <property type="term" value="P:protein transport"/>
    <property type="evidence" value="ECO:0007669"/>
    <property type="project" value="UniProtKB-KW"/>
</dbReference>
<gene>
    <name evidence="9" type="ORF">GPM918_LOCUS18422</name>
    <name evidence="10" type="ORF">SRO942_LOCUS18424</name>
</gene>
<evidence type="ECO:0008006" key="12">
    <source>
        <dbReference type="Google" id="ProtNLM"/>
    </source>
</evidence>
<feature type="transmembrane region" description="Helical" evidence="8">
    <location>
        <begin position="527"/>
        <end position="548"/>
    </location>
</feature>
<feature type="transmembrane region" description="Helical" evidence="8">
    <location>
        <begin position="462"/>
        <end position="481"/>
    </location>
</feature>
<accession>A0A814NSA2</accession>
<evidence type="ECO:0000256" key="2">
    <source>
        <dbReference type="ARBA" id="ARBA00022448"/>
    </source>
</evidence>
<proteinExistence type="predicted"/>
<dbReference type="Pfam" id="PF03169">
    <property type="entry name" value="OPT"/>
    <property type="match status" value="1"/>
</dbReference>
<protein>
    <recommendedName>
        <fullName evidence="12">Oligopeptide transporter</fullName>
    </recommendedName>
</protein>
<sequence>MISSVRLQAGHMSSGHPRLFYNIVDLIGKAAIAQKNRTIRSFYGLGGFELVGSYARFVHDTRVWVTKSAADKEKLVDAFYSYIPAQSKETGKFNIPTRAGLKPSRTNRKVTFATLNLLSYLVVEIPSPFLIGKMTTKSGQEPIELSRLAKQLNILAKSDYVSQVSHDKNMKNSMESNSCLNLEQNLSIQFKVVHNYIDAEQTSYEEIAGIVSNKDDPVKELFIFPTRPVSVWPSDMIWPNNLPYIALFRTLHEKEHSASLQWLNMSRRKFFIIVCSCQAIYYWLPGYIMPVLSAFSWLCMCNTKNILLSQLTGFNGFAIIGVLILNWRTIRGLFGSPIVVPFWAHVNILVGFVCVFWILMPIAYYTNLAGFKYLPISVYNPSAQFFTADGNYFTDGPSSSRRVPISPIFTSYIVYASFVALGVHTILYHGRDIIQQFRTSLKNRENDIHCTLMSKYPEAPEWWYIIVFIIAFIIACIICHIDNYMPWYFLFLTTVFSFIFLLPIGIVQAKTNLYIDTSFITIIGGSYLVKVSPIGTVTLSVFCNRSLFQALDLLSNLKLGHYMKISPRAMFTIQLVITALSAIVKYAIGNYLVHNIPQLCSSNSTDWSCPAIAIDILPITYASQGG</sequence>
<comment type="caution">
    <text evidence="9">The sequence shown here is derived from an EMBL/GenBank/DDBJ whole genome shotgun (WGS) entry which is preliminary data.</text>
</comment>
<dbReference type="InterPro" id="IPR004813">
    <property type="entry name" value="OPT"/>
</dbReference>